<dbReference type="InterPro" id="IPR013815">
    <property type="entry name" value="ATP_grasp_subdomain_1"/>
</dbReference>
<comment type="catalytic activity">
    <reaction evidence="17">
        <text>5-phospho-beta-D-ribosylamine + glycine + ATP = N(1)-(5-phospho-beta-D-ribosyl)glycinamide + ADP + phosphate + H(+)</text>
        <dbReference type="Rhea" id="RHEA:17453"/>
        <dbReference type="ChEBI" id="CHEBI:15378"/>
        <dbReference type="ChEBI" id="CHEBI:30616"/>
        <dbReference type="ChEBI" id="CHEBI:43474"/>
        <dbReference type="ChEBI" id="CHEBI:57305"/>
        <dbReference type="ChEBI" id="CHEBI:58681"/>
        <dbReference type="ChEBI" id="CHEBI:143788"/>
        <dbReference type="ChEBI" id="CHEBI:456216"/>
        <dbReference type="EC" id="6.3.4.13"/>
    </reaction>
</comment>
<dbReference type="SUPFAM" id="SSF56042">
    <property type="entry name" value="PurM C-terminal domain-like"/>
    <property type="match status" value="1"/>
</dbReference>
<dbReference type="InterPro" id="IPR037123">
    <property type="entry name" value="PRibGlycinamide_synth_C_sf"/>
</dbReference>
<evidence type="ECO:0000256" key="16">
    <source>
        <dbReference type="ARBA" id="ARBA00049057"/>
    </source>
</evidence>
<keyword evidence="10" id="KW-0479">Metal-binding</keyword>
<sequence length="775" mass="81080">MNVLLVGSGAREHALAMAIAASPLCEKLVIAPGNPGMADVGELAAVALGDIEGLVSLAVAMQADLVVIGPEAPLAAGLADRVREQGILCFGPSAAAARIESSKAFAKAFMRRHGIPTAEGKSFSDAEQAKRWARNFVRPVVVKASGLAAGKGVIVPSSLEETEAAIDTLLELGGDIVIEEKLEGEELSLIALCDGTSYKVLPAACDHKRLEDGDKGPNTGGMGAFAPACTIEEAEQLARIVIEPAMRGLAEEGTPFVGALYAGLMLTEEGPKVLEYNARFGDPETQAILPLIRSDVLVLLEACARGAIRVTPLDLRVSSAAVCIVLASKGYPERPVTEKPIRIGVLPERAFCLHAGTKKPGTKKPGDELVSAGGRVLSVVGLGASLEEARAVAYETVTQIHFDGMQYRSDIGNRADRVAKAICAALGRVESHDSEGAESAYAKAGVNIDAGNRAVELMKEAVRSTYGPEVVAGIGAFGGQFDASVLKGFVKPVLVASTDGVGTKTSLGLALGRLEGLGMDIVNHSINDILVQGARPLFFMDYIAAGKLDPEHVAEVVSGMAQACREAGCALLGGETAEMPGTYQAGEVDIAGTIVGAAEAEKLLPRADLSEDDILLGLASSGLHTNGYSLARAVIAGMDLEEVQPELGESLADALLRPHRSYLPLLERALEAQPSPVKALAHITGGGMVENLPRILPPHLDARIRADSWTWPPLFMLLQAWGSVSDEEMRRVFNLGIGMVVIVGANETDRMRALLPEPAFVIGKLVPGSGKVLFV</sequence>
<proteinExistence type="inferred from homology"/>
<keyword evidence="9 18" id="KW-0436">Ligase</keyword>
<dbReference type="Pfam" id="PF02769">
    <property type="entry name" value="AIRS_C"/>
    <property type="match status" value="1"/>
</dbReference>
<dbReference type="InterPro" id="IPR010918">
    <property type="entry name" value="PurM-like_C_dom"/>
</dbReference>
<dbReference type="InterPro" id="IPR011761">
    <property type="entry name" value="ATP-grasp"/>
</dbReference>
<dbReference type="GO" id="GO:0005524">
    <property type="term" value="F:ATP binding"/>
    <property type="evidence" value="ECO:0007669"/>
    <property type="project" value="UniProtKB-UniRule"/>
</dbReference>
<comment type="pathway">
    <text evidence="5 17">Purine metabolism; IMP biosynthesis via de novo pathway; N(1)-(5-phospho-D-ribosyl)glycinamide from 5-phospho-alpha-D-ribose 1-diphosphate: step 2/2.</text>
</comment>
<dbReference type="HAMAP" id="MF_00138">
    <property type="entry name" value="GARS"/>
    <property type="match status" value="1"/>
</dbReference>
<dbReference type="InterPro" id="IPR011054">
    <property type="entry name" value="Rudment_hybrid_motif"/>
</dbReference>
<comment type="pathway">
    <text evidence="4 18">Purine metabolism; IMP biosynthesis via de novo pathway; 5-amino-1-(5-phospho-D-ribosyl)imidazole from N(2)-formyl-N(1)-(5-phospho-D-ribosyl)glycinamide: step 2/2.</text>
</comment>
<dbReference type="PROSITE" id="PS50975">
    <property type="entry name" value="ATP_GRASP"/>
    <property type="match status" value="1"/>
</dbReference>
<protein>
    <recommendedName>
        <fullName evidence="17 18">Multifunctional fusion protein</fullName>
    </recommendedName>
    <domain>
        <recommendedName>
            <fullName evidence="17">Phosphoribosylamine--glycine ligase</fullName>
            <ecNumber evidence="17">6.3.4.13</ecNumber>
        </recommendedName>
        <alternativeName>
            <fullName evidence="17">GARS</fullName>
        </alternativeName>
        <alternativeName>
            <fullName evidence="17">Glycinamide ribonucleotide synthetase</fullName>
        </alternativeName>
        <alternativeName>
            <fullName evidence="17">Phosphoribosylglycinamide synthetase</fullName>
        </alternativeName>
    </domain>
    <domain>
        <recommendedName>
            <fullName evidence="18">Phosphoribosylformylglycinamidine cyclo-ligase</fullName>
            <ecNumber evidence="18">6.3.3.1</ecNumber>
        </recommendedName>
        <alternativeName>
            <fullName evidence="18">AIR synthase</fullName>
        </alternativeName>
        <alternativeName>
            <fullName evidence="18">AIRS</fullName>
        </alternativeName>
        <alternativeName>
            <fullName evidence="18">Phosphoribosyl-aminoimidazole synthetase</fullName>
        </alternativeName>
    </domain>
</protein>
<evidence type="ECO:0000256" key="8">
    <source>
        <dbReference type="ARBA" id="ARBA00022490"/>
    </source>
</evidence>
<keyword evidence="13 18" id="KW-0067">ATP-binding</keyword>
<dbReference type="InterPro" id="IPR016188">
    <property type="entry name" value="PurM-like_N"/>
</dbReference>
<evidence type="ECO:0000256" key="15">
    <source>
        <dbReference type="ARBA" id="ARBA00023268"/>
    </source>
</evidence>
<evidence type="ECO:0000256" key="4">
    <source>
        <dbReference type="ARBA" id="ARBA00004686"/>
    </source>
</evidence>
<dbReference type="Gene3D" id="3.40.50.20">
    <property type="match status" value="1"/>
</dbReference>
<dbReference type="SUPFAM" id="SSF56059">
    <property type="entry name" value="Glutathione synthetase ATP-binding domain-like"/>
    <property type="match status" value="1"/>
</dbReference>
<dbReference type="GO" id="GO:0005829">
    <property type="term" value="C:cytosol"/>
    <property type="evidence" value="ECO:0007669"/>
    <property type="project" value="TreeGrafter"/>
</dbReference>
<dbReference type="Gene3D" id="3.30.1330.10">
    <property type="entry name" value="PurM-like, N-terminal domain"/>
    <property type="match status" value="1"/>
</dbReference>
<dbReference type="PANTHER" id="PTHR10520">
    <property type="entry name" value="TRIFUNCTIONAL PURINE BIOSYNTHETIC PROTEIN ADENOSINE-3-RELATED"/>
    <property type="match status" value="1"/>
</dbReference>
<dbReference type="SMART" id="SM01209">
    <property type="entry name" value="GARS_A"/>
    <property type="match status" value="1"/>
</dbReference>
<dbReference type="SUPFAM" id="SSF55326">
    <property type="entry name" value="PurM N-terminal domain-like"/>
    <property type="match status" value="1"/>
</dbReference>
<comment type="cofactor">
    <cofactor evidence="2">
        <name>Mg(2+)</name>
        <dbReference type="ChEBI" id="CHEBI:18420"/>
    </cofactor>
</comment>
<evidence type="ECO:0000313" key="20">
    <source>
        <dbReference type="EMBL" id="SLM11342.1"/>
    </source>
</evidence>
<evidence type="ECO:0000256" key="11">
    <source>
        <dbReference type="ARBA" id="ARBA00022741"/>
    </source>
</evidence>
<keyword evidence="11 18" id="KW-0547">Nucleotide-binding</keyword>
<evidence type="ECO:0000259" key="19">
    <source>
        <dbReference type="PROSITE" id="PS50975"/>
    </source>
</evidence>
<dbReference type="Gene3D" id="3.30.1490.20">
    <property type="entry name" value="ATP-grasp fold, A domain"/>
    <property type="match status" value="1"/>
</dbReference>
<dbReference type="InterPro" id="IPR020562">
    <property type="entry name" value="PRibGlycinamide_synth_N"/>
</dbReference>
<dbReference type="InterPro" id="IPR020560">
    <property type="entry name" value="PRibGlycinamide_synth_C-dom"/>
</dbReference>
<dbReference type="InterPro" id="IPR016185">
    <property type="entry name" value="PreATP-grasp_dom_sf"/>
</dbReference>
<evidence type="ECO:0000256" key="3">
    <source>
        <dbReference type="ARBA" id="ARBA00004496"/>
    </source>
</evidence>
<dbReference type="AlphaFoldDB" id="A0A3P3XGY0"/>
<dbReference type="GO" id="GO:0046872">
    <property type="term" value="F:metal ion binding"/>
    <property type="evidence" value="ECO:0007669"/>
    <property type="project" value="UniProtKB-KW"/>
</dbReference>
<dbReference type="InterPro" id="IPR020559">
    <property type="entry name" value="PRibGlycinamide_synth_CS"/>
</dbReference>
<dbReference type="Gene3D" id="3.90.650.10">
    <property type="entry name" value="PurM-like C-terminal domain"/>
    <property type="match status" value="1"/>
</dbReference>
<dbReference type="Pfam" id="PF00586">
    <property type="entry name" value="AIRS"/>
    <property type="match status" value="1"/>
</dbReference>
<keyword evidence="15" id="KW-0511">Multifunctional enzyme</keyword>
<evidence type="ECO:0000256" key="12">
    <source>
        <dbReference type="ARBA" id="ARBA00022755"/>
    </source>
</evidence>
<evidence type="ECO:0000256" key="2">
    <source>
        <dbReference type="ARBA" id="ARBA00001946"/>
    </source>
</evidence>
<dbReference type="Pfam" id="PF02843">
    <property type="entry name" value="GARS_C"/>
    <property type="match status" value="1"/>
</dbReference>
<dbReference type="InterPro" id="IPR000115">
    <property type="entry name" value="PRibGlycinamide_synth"/>
</dbReference>
<dbReference type="PROSITE" id="PS00184">
    <property type="entry name" value="GARS"/>
    <property type="match status" value="1"/>
</dbReference>
<keyword evidence="12 18" id="KW-0658">Purine biosynthesis</keyword>
<dbReference type="HAMAP" id="MF_00741">
    <property type="entry name" value="AIRS"/>
    <property type="match status" value="1"/>
</dbReference>
<evidence type="ECO:0000256" key="18">
    <source>
        <dbReference type="HAMAP-Rule" id="MF_00741"/>
    </source>
</evidence>
<evidence type="ECO:0000256" key="7">
    <source>
        <dbReference type="ARBA" id="ARBA00010280"/>
    </source>
</evidence>
<name>A0A3P3XGY0_9SPIR</name>
<evidence type="ECO:0000256" key="5">
    <source>
        <dbReference type="ARBA" id="ARBA00005174"/>
    </source>
</evidence>
<keyword evidence="14" id="KW-0464">Manganese</keyword>
<evidence type="ECO:0000256" key="14">
    <source>
        <dbReference type="ARBA" id="ARBA00023211"/>
    </source>
</evidence>
<dbReference type="EC" id="6.3.3.1" evidence="18"/>
<organism evidence="20">
    <name type="scientific">uncultured spirochete</name>
    <dbReference type="NCBI Taxonomy" id="156406"/>
    <lineage>
        <taxon>Bacteria</taxon>
        <taxon>Pseudomonadati</taxon>
        <taxon>Spirochaetota</taxon>
        <taxon>Spirochaetia</taxon>
        <taxon>Spirochaetales</taxon>
        <taxon>environmental samples</taxon>
    </lineage>
</organism>
<comment type="similarity">
    <text evidence="6">In the N-terminal section; belongs to the GARS family.</text>
</comment>
<dbReference type="CDD" id="cd02196">
    <property type="entry name" value="PurM"/>
    <property type="match status" value="1"/>
</dbReference>
<comment type="catalytic activity">
    <reaction evidence="16 18">
        <text>2-formamido-N(1)-(5-O-phospho-beta-D-ribosyl)acetamidine + ATP = 5-amino-1-(5-phospho-beta-D-ribosyl)imidazole + ADP + phosphate + H(+)</text>
        <dbReference type="Rhea" id="RHEA:23032"/>
        <dbReference type="ChEBI" id="CHEBI:15378"/>
        <dbReference type="ChEBI" id="CHEBI:30616"/>
        <dbReference type="ChEBI" id="CHEBI:43474"/>
        <dbReference type="ChEBI" id="CHEBI:137981"/>
        <dbReference type="ChEBI" id="CHEBI:147287"/>
        <dbReference type="ChEBI" id="CHEBI:456216"/>
        <dbReference type="EC" id="6.3.3.1"/>
    </reaction>
</comment>
<dbReference type="EMBL" id="FWDM01000011">
    <property type="protein sequence ID" value="SLM11342.1"/>
    <property type="molecule type" value="Genomic_DNA"/>
</dbReference>
<dbReference type="FunFam" id="3.90.650.10:FF:000011">
    <property type="entry name" value="Phosphoribosylformylglycinamidine cyclo-ligase"/>
    <property type="match status" value="1"/>
</dbReference>
<dbReference type="Gene3D" id="3.30.470.20">
    <property type="entry name" value="ATP-grasp fold, B domain"/>
    <property type="match status" value="1"/>
</dbReference>
<dbReference type="NCBIfam" id="TIGR00878">
    <property type="entry name" value="purM"/>
    <property type="match status" value="1"/>
</dbReference>
<keyword evidence="8 18" id="KW-0963">Cytoplasm</keyword>
<dbReference type="InterPro" id="IPR004733">
    <property type="entry name" value="PurM_cligase"/>
</dbReference>
<gene>
    <name evidence="18" type="primary">purM</name>
    <name evidence="17" type="synonym">purD</name>
    <name evidence="20" type="ORF">SPIROBIBN47_190047</name>
</gene>
<evidence type="ECO:0000256" key="6">
    <source>
        <dbReference type="ARBA" id="ARBA00007423"/>
    </source>
</evidence>
<dbReference type="UniPathway" id="UPA00074">
    <property type="reaction ID" value="UER00125"/>
</dbReference>
<dbReference type="EC" id="6.3.4.13" evidence="17"/>
<feature type="domain" description="ATP-grasp" evidence="19">
    <location>
        <begin position="107"/>
        <end position="305"/>
    </location>
</feature>
<dbReference type="InterPro" id="IPR036921">
    <property type="entry name" value="PurM-like_N_sf"/>
</dbReference>
<dbReference type="Pfam" id="PF01071">
    <property type="entry name" value="GARS_A"/>
    <property type="match status" value="1"/>
</dbReference>
<comment type="similarity">
    <text evidence="17">Belongs to the GARS family.</text>
</comment>
<reference evidence="20" key="1">
    <citation type="submission" date="2017-02" db="EMBL/GenBank/DDBJ databases">
        <authorList>
            <person name="Regsiter A."/>
            <person name="William W."/>
        </authorList>
    </citation>
    <scope>NUCLEOTIDE SEQUENCE</scope>
    <source>
        <strain evidence="20">Bib</strain>
    </source>
</reference>
<evidence type="ECO:0000256" key="9">
    <source>
        <dbReference type="ARBA" id="ARBA00022598"/>
    </source>
</evidence>
<dbReference type="GO" id="GO:0046084">
    <property type="term" value="P:adenine biosynthetic process"/>
    <property type="evidence" value="ECO:0007669"/>
    <property type="project" value="TreeGrafter"/>
</dbReference>
<dbReference type="InterPro" id="IPR036676">
    <property type="entry name" value="PurM-like_C_sf"/>
</dbReference>
<dbReference type="GO" id="GO:0004641">
    <property type="term" value="F:phosphoribosylformylglycinamidine cyclo-ligase activity"/>
    <property type="evidence" value="ECO:0007669"/>
    <property type="project" value="UniProtKB-UniRule"/>
</dbReference>
<dbReference type="GO" id="GO:0006189">
    <property type="term" value="P:'de novo' IMP biosynthetic process"/>
    <property type="evidence" value="ECO:0007669"/>
    <property type="project" value="UniProtKB-UniRule"/>
</dbReference>
<dbReference type="Gene3D" id="3.90.600.10">
    <property type="entry name" value="Phosphoribosylglycinamide synthetase, C-terminal domain"/>
    <property type="match status" value="1"/>
</dbReference>
<comment type="subcellular location">
    <subcellularLocation>
        <location evidence="3 18">Cytoplasm</location>
    </subcellularLocation>
</comment>
<comment type="similarity">
    <text evidence="7 18">Belongs to the AIR synthase family.</text>
</comment>
<evidence type="ECO:0000256" key="10">
    <source>
        <dbReference type="ARBA" id="ARBA00022723"/>
    </source>
</evidence>
<comment type="cofactor">
    <cofactor evidence="1">
        <name>Mn(2+)</name>
        <dbReference type="ChEBI" id="CHEBI:29035"/>
    </cofactor>
</comment>
<accession>A0A3P3XGY0</accession>
<dbReference type="SMART" id="SM01210">
    <property type="entry name" value="GARS_C"/>
    <property type="match status" value="1"/>
</dbReference>
<evidence type="ECO:0000256" key="17">
    <source>
        <dbReference type="HAMAP-Rule" id="MF_00138"/>
    </source>
</evidence>
<dbReference type="PANTHER" id="PTHR10520:SF12">
    <property type="entry name" value="TRIFUNCTIONAL PURINE BIOSYNTHETIC PROTEIN ADENOSINE-3"/>
    <property type="match status" value="1"/>
</dbReference>
<dbReference type="InterPro" id="IPR020561">
    <property type="entry name" value="PRibGlycinamid_synth_ATP-grasp"/>
</dbReference>
<evidence type="ECO:0000256" key="1">
    <source>
        <dbReference type="ARBA" id="ARBA00001936"/>
    </source>
</evidence>
<dbReference type="Pfam" id="PF02844">
    <property type="entry name" value="GARS_N"/>
    <property type="match status" value="1"/>
</dbReference>
<dbReference type="NCBIfam" id="TIGR00877">
    <property type="entry name" value="purD"/>
    <property type="match status" value="1"/>
</dbReference>
<dbReference type="SUPFAM" id="SSF51246">
    <property type="entry name" value="Rudiment single hybrid motif"/>
    <property type="match status" value="1"/>
</dbReference>
<evidence type="ECO:0000256" key="13">
    <source>
        <dbReference type="ARBA" id="ARBA00022840"/>
    </source>
</evidence>
<dbReference type="GO" id="GO:0004637">
    <property type="term" value="F:phosphoribosylamine-glycine ligase activity"/>
    <property type="evidence" value="ECO:0007669"/>
    <property type="project" value="UniProtKB-UniRule"/>
</dbReference>
<dbReference type="SUPFAM" id="SSF52440">
    <property type="entry name" value="PreATP-grasp domain"/>
    <property type="match status" value="1"/>
</dbReference>